<dbReference type="Proteomes" id="UP000007575">
    <property type="component" value="Chromosome"/>
</dbReference>
<gene>
    <name evidence="2" type="ordered locus">DGo_CA0688</name>
</gene>
<dbReference type="KEGG" id="dgo:DGo_CA0688"/>
<dbReference type="AlphaFoldDB" id="H8GXF5"/>
<protein>
    <recommendedName>
        <fullName evidence="1">Pvc16 N-terminal domain-containing protein</fullName>
    </recommendedName>
</protein>
<dbReference type="OrthoDB" id="59243at2"/>
<dbReference type="HOGENOM" id="CLU_082097_0_0_0"/>
<dbReference type="Pfam" id="PF14065">
    <property type="entry name" value="Pvc16_N"/>
    <property type="match status" value="1"/>
</dbReference>
<proteinExistence type="predicted"/>
<dbReference type="PATRIC" id="fig|745776.4.peg.705"/>
<organism evidence="2 3">
    <name type="scientific">Deinococcus gobiensis (strain DSM 21396 / JCM 16679 / CGMCC 1.7299 / I-0)</name>
    <dbReference type="NCBI Taxonomy" id="745776"/>
    <lineage>
        <taxon>Bacteria</taxon>
        <taxon>Thermotogati</taxon>
        <taxon>Deinococcota</taxon>
        <taxon>Deinococci</taxon>
        <taxon>Deinococcales</taxon>
        <taxon>Deinococcaceae</taxon>
        <taxon>Deinococcus</taxon>
    </lineage>
</organism>
<evidence type="ECO:0000313" key="3">
    <source>
        <dbReference type="Proteomes" id="UP000007575"/>
    </source>
</evidence>
<dbReference type="EMBL" id="CP002191">
    <property type="protein sequence ID" value="AFD24615.1"/>
    <property type="molecule type" value="Genomic_DNA"/>
</dbReference>
<reference evidence="2 3" key="1">
    <citation type="journal article" date="2012" name="PLoS ONE">
        <title>Genome sequence and transcriptome analysis of the radioresistant bacterium Deinococcus gobiensis: insights into the extreme environmental adaptations.</title>
        <authorList>
            <person name="Yuan M."/>
            <person name="Chen M."/>
            <person name="Zhang W."/>
            <person name="Lu W."/>
            <person name="Wang J."/>
            <person name="Yang M."/>
            <person name="Zhao P."/>
            <person name="Tang R."/>
            <person name="Li X."/>
            <person name="Hao Y."/>
            <person name="Zhou Z."/>
            <person name="Zhan Y."/>
            <person name="Yu H."/>
            <person name="Teng C."/>
            <person name="Yan Y."/>
            <person name="Ping S."/>
            <person name="Wang Y."/>
            <person name="Lin M."/>
        </authorList>
    </citation>
    <scope>NUCLEOTIDE SEQUENCE [LARGE SCALE GENOMIC DNA]</scope>
    <source>
        <strain evidence="2 3">I-0</strain>
    </source>
</reference>
<accession>H8GXF5</accession>
<dbReference type="eggNOG" id="ENOG5031ADD">
    <property type="taxonomic scope" value="Bacteria"/>
</dbReference>
<dbReference type="InterPro" id="IPR025351">
    <property type="entry name" value="Pvc16_N"/>
</dbReference>
<evidence type="ECO:0000313" key="2">
    <source>
        <dbReference type="EMBL" id="AFD24615.1"/>
    </source>
</evidence>
<feature type="domain" description="Pvc16 N-terminal" evidence="1">
    <location>
        <begin position="6"/>
        <end position="171"/>
    </location>
</feature>
<keyword evidence="3" id="KW-1185">Reference proteome</keyword>
<dbReference type="RefSeq" id="WP_014684098.1">
    <property type="nucleotide sequence ID" value="NC_017790.1"/>
</dbReference>
<evidence type="ECO:0000259" key="1">
    <source>
        <dbReference type="Pfam" id="PF14065"/>
    </source>
</evidence>
<sequence>MIGALHEALRSMLYSDGKIPPGDVDITFATPTRDWAAAINRPTINFNLYAIVENAQLRENEFMHIRHDARETKRLRPRRIDLRYVVTTHFKSQLPELDDQEWQVLWRVLATLVRNADWPDDLLPAEVRALDTPLQAQVAQAESAPRVSEVFSALGIPPRPALHYVLTAPLDLNIEQLRSLAVGLSFSMRDPSGGLAQESRRYAWTLVDGAGEPVVGAEVRLPDGPGFSVSGNDGLFTTRLPHDEVAQVLVRLAGTAIWHLLRTLPGEYRVVFTPEVSSAAGGPAELPA</sequence>
<name>H8GXF5_DEIGI</name>
<dbReference type="STRING" id="745776.DGo_CA0688"/>